<dbReference type="EMBL" id="CH476648">
    <property type="protein sequence ID" value="EDN99082.1"/>
    <property type="molecule type" value="Genomic_DNA"/>
</dbReference>
<dbReference type="AlphaFoldDB" id="A7F8L1"/>
<dbReference type="RefSeq" id="XP_001585082.1">
    <property type="nucleotide sequence ID" value="XM_001585032.1"/>
</dbReference>
<protein>
    <submittedName>
        <fullName evidence="2">Uncharacterized protein</fullName>
    </submittedName>
</protein>
<gene>
    <name evidence="2" type="ORF">SS1G_13942</name>
</gene>
<proteinExistence type="predicted"/>
<dbReference type="InParanoid" id="A7F8L1"/>
<dbReference type="KEGG" id="ssl:SS1G_13942"/>
<sequence>MIQASEDNSEWHTPEALPGNLPHPSCFVDNDINDDIQNGDCQEDPSFLLITGYNTIYNLR</sequence>
<feature type="region of interest" description="Disordered" evidence="1">
    <location>
        <begin position="1"/>
        <end position="24"/>
    </location>
</feature>
<evidence type="ECO:0000313" key="3">
    <source>
        <dbReference type="Proteomes" id="UP000001312"/>
    </source>
</evidence>
<evidence type="ECO:0000313" key="2">
    <source>
        <dbReference type="EMBL" id="EDN99082.1"/>
    </source>
</evidence>
<accession>A7F8L1</accession>
<name>A7F8L1_SCLS1</name>
<dbReference type="GeneID" id="5481203"/>
<organism evidence="2 3">
    <name type="scientific">Sclerotinia sclerotiorum (strain ATCC 18683 / 1980 / Ss-1)</name>
    <name type="common">White mold</name>
    <name type="synonym">Whetzelinia sclerotiorum</name>
    <dbReference type="NCBI Taxonomy" id="665079"/>
    <lineage>
        <taxon>Eukaryota</taxon>
        <taxon>Fungi</taxon>
        <taxon>Dikarya</taxon>
        <taxon>Ascomycota</taxon>
        <taxon>Pezizomycotina</taxon>
        <taxon>Leotiomycetes</taxon>
        <taxon>Helotiales</taxon>
        <taxon>Sclerotiniaceae</taxon>
        <taxon>Sclerotinia</taxon>
    </lineage>
</organism>
<keyword evidence="3" id="KW-1185">Reference proteome</keyword>
<evidence type="ECO:0000256" key="1">
    <source>
        <dbReference type="SAM" id="MobiDB-lite"/>
    </source>
</evidence>
<dbReference type="Proteomes" id="UP000001312">
    <property type="component" value="Unassembled WGS sequence"/>
</dbReference>
<reference evidence="3" key="1">
    <citation type="journal article" date="2011" name="PLoS Genet.">
        <title>Genomic analysis of the necrotrophic fungal pathogens Sclerotinia sclerotiorum and Botrytis cinerea.</title>
        <authorList>
            <person name="Amselem J."/>
            <person name="Cuomo C.A."/>
            <person name="van Kan J.A."/>
            <person name="Viaud M."/>
            <person name="Benito E.P."/>
            <person name="Couloux A."/>
            <person name="Coutinho P.M."/>
            <person name="de Vries R.P."/>
            <person name="Dyer P.S."/>
            <person name="Fillinger S."/>
            <person name="Fournier E."/>
            <person name="Gout L."/>
            <person name="Hahn M."/>
            <person name="Kohn L."/>
            <person name="Lapalu N."/>
            <person name="Plummer K.M."/>
            <person name="Pradier J.M."/>
            <person name="Quevillon E."/>
            <person name="Sharon A."/>
            <person name="Simon A."/>
            <person name="ten Have A."/>
            <person name="Tudzynski B."/>
            <person name="Tudzynski P."/>
            <person name="Wincker P."/>
            <person name="Andrew M."/>
            <person name="Anthouard V."/>
            <person name="Beever R.E."/>
            <person name="Beffa R."/>
            <person name="Benoit I."/>
            <person name="Bouzid O."/>
            <person name="Brault B."/>
            <person name="Chen Z."/>
            <person name="Choquer M."/>
            <person name="Collemare J."/>
            <person name="Cotton P."/>
            <person name="Danchin E.G."/>
            <person name="Da Silva C."/>
            <person name="Gautier A."/>
            <person name="Giraud C."/>
            <person name="Giraud T."/>
            <person name="Gonzalez C."/>
            <person name="Grossetete S."/>
            <person name="Guldener U."/>
            <person name="Henrissat B."/>
            <person name="Howlett B.J."/>
            <person name="Kodira C."/>
            <person name="Kretschmer M."/>
            <person name="Lappartient A."/>
            <person name="Leroch M."/>
            <person name="Levis C."/>
            <person name="Mauceli E."/>
            <person name="Neuveglise C."/>
            <person name="Oeser B."/>
            <person name="Pearson M."/>
            <person name="Poulain J."/>
            <person name="Poussereau N."/>
            <person name="Quesneville H."/>
            <person name="Rascle C."/>
            <person name="Schumacher J."/>
            <person name="Segurens B."/>
            <person name="Sexton A."/>
            <person name="Silva E."/>
            <person name="Sirven C."/>
            <person name="Soanes D.M."/>
            <person name="Talbot N.J."/>
            <person name="Templeton M."/>
            <person name="Yandava C."/>
            <person name="Yarden O."/>
            <person name="Zeng Q."/>
            <person name="Rollins J.A."/>
            <person name="Lebrun M.H."/>
            <person name="Dickman M."/>
        </authorList>
    </citation>
    <scope>NUCLEOTIDE SEQUENCE [LARGE SCALE GENOMIC DNA]</scope>
    <source>
        <strain evidence="3">ATCC 18683 / 1980 / Ss-1</strain>
    </source>
</reference>